<name>A0A646KUA2_STRJU</name>
<dbReference type="Proteomes" id="UP000419138">
    <property type="component" value="Unassembled WGS sequence"/>
</dbReference>
<accession>A0A646KUA2</accession>
<evidence type="ECO:0000313" key="1">
    <source>
        <dbReference type="EMBL" id="MQT05441.1"/>
    </source>
</evidence>
<proteinExistence type="predicted"/>
<evidence type="ECO:0000313" key="2">
    <source>
        <dbReference type="Proteomes" id="UP000419138"/>
    </source>
</evidence>
<reference evidence="1 2" key="1">
    <citation type="submission" date="2019-05" db="EMBL/GenBank/DDBJ databases">
        <title>Comparative genomics and metabolomics analyses of clavulanic acid producing Streptomyces species provides insight into specialized metabolism and evolution of beta-lactam biosynthetic gene clusters.</title>
        <authorList>
            <person name="Moore M.A."/>
            <person name="Cruz-Morales P."/>
            <person name="Barona Gomez F."/>
            <person name="Kapil T."/>
        </authorList>
    </citation>
    <scope>NUCLEOTIDE SEQUENCE [LARGE SCALE GENOMIC DNA]</scope>
    <source>
        <strain evidence="1 2">NRRL 5741</strain>
    </source>
</reference>
<comment type="caution">
    <text evidence="1">The sequence shown here is derived from an EMBL/GenBank/DDBJ whole genome shotgun (WGS) entry which is preliminary data.</text>
</comment>
<dbReference type="AlphaFoldDB" id="A0A646KUA2"/>
<gene>
    <name evidence="1" type="ORF">FF041_36720</name>
</gene>
<organism evidence="1 2">
    <name type="scientific">Streptomyces jumonjinensis</name>
    <dbReference type="NCBI Taxonomy" id="1945"/>
    <lineage>
        <taxon>Bacteria</taxon>
        <taxon>Bacillati</taxon>
        <taxon>Actinomycetota</taxon>
        <taxon>Actinomycetes</taxon>
        <taxon>Kitasatosporales</taxon>
        <taxon>Streptomycetaceae</taxon>
        <taxon>Streptomyces</taxon>
    </lineage>
</organism>
<dbReference type="EMBL" id="VCLA01000201">
    <property type="protein sequence ID" value="MQT05441.1"/>
    <property type="molecule type" value="Genomic_DNA"/>
</dbReference>
<protein>
    <submittedName>
        <fullName evidence="1">Uncharacterized protein</fullName>
    </submittedName>
</protein>
<sequence>MQARFEEFHRLNPWVLAALEKLAADYLQQGATRVGVGMLFEVLRYQYALATRGDFRLNNSYRSRYARLLIQRHPQWESAFEVRALRAD</sequence>
<keyword evidence="2" id="KW-1185">Reference proteome</keyword>